<dbReference type="PANTHER" id="PTHR35526">
    <property type="entry name" value="ANTI-SIGMA-F FACTOR RSBW-RELATED"/>
    <property type="match status" value="1"/>
</dbReference>
<dbReference type="SUPFAM" id="SSF52091">
    <property type="entry name" value="SpoIIaa-like"/>
    <property type="match status" value="1"/>
</dbReference>
<dbReference type="CDD" id="cd16936">
    <property type="entry name" value="HATPase_RsbW-like"/>
    <property type="match status" value="1"/>
</dbReference>
<dbReference type="InterPro" id="IPR036513">
    <property type="entry name" value="STAS_dom_sf"/>
</dbReference>
<sequence length="248" mass="26530">MAPVSEAPLTWSLETHNGLLVLVVAGTLDEISGESLRAGVMELSRRHRAGMLIDARALSVATAAAVTVFTRIMDEARRWPDVRVLVCAPSAAVAPLLSADVLNPRLLFTSVAAGRTAVRAAVPTITENMLPVLGAARRARDVITEACLRWDEPDLIGSATLVGTELVNNAVVHARTMISMRVRLQLCHLHIAVTDGSAEHAVRRPLNPHHVGGRGIPLVDAFSAAWGSTPLPTGKVVWSVLDRPRDHS</sequence>
<dbReference type="Gene3D" id="3.30.750.24">
    <property type="entry name" value="STAS domain"/>
    <property type="match status" value="1"/>
</dbReference>
<dbReference type="PROSITE" id="PS50801">
    <property type="entry name" value="STAS"/>
    <property type="match status" value="1"/>
</dbReference>
<dbReference type="InterPro" id="IPR050267">
    <property type="entry name" value="Anti-sigma-factor_SerPK"/>
</dbReference>
<dbReference type="Gene3D" id="3.30.565.10">
    <property type="entry name" value="Histidine kinase-like ATPase, C-terminal domain"/>
    <property type="match status" value="1"/>
</dbReference>
<evidence type="ECO:0000313" key="2">
    <source>
        <dbReference type="EMBL" id="MBB4695521.1"/>
    </source>
</evidence>
<dbReference type="AlphaFoldDB" id="A0A7W7CVQ9"/>
<accession>A0A7W7CVQ9</accession>
<evidence type="ECO:0000259" key="1">
    <source>
        <dbReference type="PROSITE" id="PS50801"/>
    </source>
</evidence>
<dbReference type="InterPro" id="IPR002645">
    <property type="entry name" value="STAS_dom"/>
</dbReference>
<proteinExistence type="predicted"/>
<dbReference type="Proteomes" id="UP000542742">
    <property type="component" value="Unassembled WGS sequence"/>
</dbReference>
<evidence type="ECO:0000313" key="3">
    <source>
        <dbReference type="Proteomes" id="UP000542742"/>
    </source>
</evidence>
<dbReference type="PANTHER" id="PTHR35526:SF3">
    <property type="entry name" value="ANTI-SIGMA-F FACTOR RSBW"/>
    <property type="match status" value="1"/>
</dbReference>
<feature type="domain" description="STAS" evidence="1">
    <location>
        <begin position="9"/>
        <end position="125"/>
    </location>
</feature>
<comment type="caution">
    <text evidence="2">The sequence shown here is derived from an EMBL/GenBank/DDBJ whole genome shotgun (WGS) entry which is preliminary data.</text>
</comment>
<dbReference type="EMBL" id="JACHMF010000001">
    <property type="protein sequence ID" value="MBB4695521.1"/>
    <property type="molecule type" value="Genomic_DNA"/>
</dbReference>
<dbReference type="RefSeq" id="WP_184953854.1">
    <property type="nucleotide sequence ID" value="NZ_BOMC01000067.1"/>
</dbReference>
<name>A0A7W7CVQ9_9ACTN</name>
<protein>
    <submittedName>
        <fullName evidence="2">Anti-anti-sigma regulatory factor</fullName>
    </submittedName>
</protein>
<keyword evidence="3" id="KW-1185">Reference proteome</keyword>
<dbReference type="InterPro" id="IPR036890">
    <property type="entry name" value="HATPase_C_sf"/>
</dbReference>
<organism evidence="2 3">
    <name type="scientific">Paractinoplanes abujensis</name>
    <dbReference type="NCBI Taxonomy" id="882441"/>
    <lineage>
        <taxon>Bacteria</taxon>
        <taxon>Bacillati</taxon>
        <taxon>Actinomycetota</taxon>
        <taxon>Actinomycetes</taxon>
        <taxon>Micromonosporales</taxon>
        <taxon>Micromonosporaceae</taxon>
        <taxon>Paractinoplanes</taxon>
    </lineage>
</organism>
<reference evidence="2 3" key="1">
    <citation type="submission" date="2020-08" db="EMBL/GenBank/DDBJ databases">
        <title>Sequencing the genomes of 1000 actinobacteria strains.</title>
        <authorList>
            <person name="Klenk H.-P."/>
        </authorList>
    </citation>
    <scope>NUCLEOTIDE SEQUENCE [LARGE SCALE GENOMIC DNA]</scope>
    <source>
        <strain evidence="2 3">DSM 45518</strain>
    </source>
</reference>
<gene>
    <name evidence="2" type="ORF">BKA14_005669</name>
</gene>